<keyword evidence="2" id="KW-1185">Reference proteome</keyword>
<evidence type="ECO:0000313" key="1">
    <source>
        <dbReference type="EMBL" id="KAF4458483.1"/>
    </source>
</evidence>
<protein>
    <submittedName>
        <fullName evidence="1">Retrotransposable element</fullName>
    </submittedName>
</protein>
<dbReference type="OrthoDB" id="5053384at2759"/>
<organism evidence="1 2">
    <name type="scientific">Fusarium albosuccineum</name>
    <dbReference type="NCBI Taxonomy" id="1237068"/>
    <lineage>
        <taxon>Eukaryota</taxon>
        <taxon>Fungi</taxon>
        <taxon>Dikarya</taxon>
        <taxon>Ascomycota</taxon>
        <taxon>Pezizomycotina</taxon>
        <taxon>Sordariomycetes</taxon>
        <taxon>Hypocreomycetidae</taxon>
        <taxon>Hypocreales</taxon>
        <taxon>Nectriaceae</taxon>
        <taxon>Fusarium</taxon>
        <taxon>Fusarium decemcellulare species complex</taxon>
    </lineage>
</organism>
<gene>
    <name evidence="1" type="ORF">FALBO_14780</name>
</gene>
<reference evidence="1 2" key="1">
    <citation type="submission" date="2020-01" db="EMBL/GenBank/DDBJ databases">
        <title>Identification and distribution of gene clusters putatively required for synthesis of sphingolipid metabolism inhibitors in phylogenetically diverse species of the filamentous fungus Fusarium.</title>
        <authorList>
            <person name="Kim H.-S."/>
            <person name="Busman M."/>
            <person name="Brown D.W."/>
            <person name="Divon H."/>
            <person name="Uhlig S."/>
            <person name="Proctor R.H."/>
        </authorList>
    </citation>
    <scope>NUCLEOTIDE SEQUENCE [LARGE SCALE GENOMIC DNA]</scope>
    <source>
        <strain evidence="1 2">NRRL 20459</strain>
    </source>
</reference>
<name>A0A8H4KZ42_9HYPO</name>
<dbReference type="EMBL" id="JAADYS010002445">
    <property type="protein sequence ID" value="KAF4458483.1"/>
    <property type="molecule type" value="Genomic_DNA"/>
</dbReference>
<sequence>MLAVVKGLKETEWLISGSQDPIKVCIDHKGIVDSTTNTGQRHGKVSRWITTLEEFDVKYIHRPRTDEVMKIADGMTRLPNSLRDNPMLVEHRLSFEMPGNTVSLPGGPPIKTTRSAEVLKLMEDWVASDWYWEIVIYLIQGRYAIDPPRRKLIARRALRYRIVGHRLYYRENTGTLSACITLGNVPLTLQSVHDTCGHFAAVITMRNLRGQSCWPTPTASYPLCLWAEHHKVMDTVNELNGACLPKQTVRSSTTIRVPQDGRG</sequence>
<accession>A0A8H4KZ42</accession>
<dbReference type="AlphaFoldDB" id="A0A8H4KZ42"/>
<evidence type="ECO:0000313" key="2">
    <source>
        <dbReference type="Proteomes" id="UP000554235"/>
    </source>
</evidence>
<dbReference type="Proteomes" id="UP000554235">
    <property type="component" value="Unassembled WGS sequence"/>
</dbReference>
<proteinExistence type="predicted"/>
<comment type="caution">
    <text evidence="1">The sequence shown here is derived from an EMBL/GenBank/DDBJ whole genome shotgun (WGS) entry which is preliminary data.</text>
</comment>